<evidence type="ECO:0000313" key="7">
    <source>
        <dbReference type="Proteomes" id="UP000199139"/>
    </source>
</evidence>
<dbReference type="STRING" id="306541.SAMN05421668_10996"/>
<dbReference type="SMART" id="SM00345">
    <property type="entry name" value="HTH_GNTR"/>
    <property type="match status" value="1"/>
</dbReference>
<accession>A0A1I6SJ90</accession>
<dbReference type="Gene3D" id="1.10.10.10">
    <property type="entry name" value="Winged helix-like DNA-binding domain superfamily/Winged helix DNA-binding domain"/>
    <property type="match status" value="1"/>
</dbReference>
<dbReference type="GO" id="GO:0003700">
    <property type="term" value="F:DNA-binding transcription factor activity"/>
    <property type="evidence" value="ECO:0007669"/>
    <property type="project" value="InterPro"/>
</dbReference>
<dbReference type="InterPro" id="IPR000524">
    <property type="entry name" value="Tscrpt_reg_HTH_GntR"/>
</dbReference>
<feature type="domain" description="HTH gntR-type" evidence="4">
    <location>
        <begin position="34"/>
        <end position="102"/>
    </location>
</feature>
<dbReference type="GO" id="GO:0003677">
    <property type="term" value="F:DNA binding"/>
    <property type="evidence" value="ECO:0007669"/>
    <property type="project" value="UniProtKB-KW"/>
</dbReference>
<keyword evidence="2" id="KW-0238">DNA-binding</keyword>
<evidence type="ECO:0000259" key="4">
    <source>
        <dbReference type="PROSITE" id="PS50949"/>
    </source>
</evidence>
<dbReference type="SUPFAM" id="SSF46785">
    <property type="entry name" value="Winged helix' DNA-binding domain"/>
    <property type="match status" value="1"/>
</dbReference>
<evidence type="ECO:0000256" key="1">
    <source>
        <dbReference type="ARBA" id="ARBA00023015"/>
    </source>
</evidence>
<gene>
    <name evidence="5" type="ORF">HMI01_10460</name>
    <name evidence="6" type="ORF">SAMN05421668_10996</name>
</gene>
<evidence type="ECO:0000313" key="5">
    <source>
        <dbReference type="EMBL" id="GEM04058.1"/>
    </source>
</evidence>
<reference evidence="6 7" key="1">
    <citation type="submission" date="2016-10" db="EMBL/GenBank/DDBJ databases">
        <authorList>
            <person name="de Groot N.N."/>
        </authorList>
    </citation>
    <scope>NUCLEOTIDE SEQUENCE [LARGE SCALE GENOMIC DNA]</scope>
    <source>
        <strain evidence="6 7">DSM 17074</strain>
    </source>
</reference>
<sequence>MEKTVDISVHFVYSVYIQKVGETMRLVIHNQSDAPIFKQIYDQIKAQIIAGELKQDDALPSIRQLAKDLKVSVITTKRAYEELEHDGFIYTMAKRGSYVKGMNPSLIKEEYLKQIETHLQDALDLADIVGISIAELKALLDVLKSETEGGRK</sequence>
<protein>
    <submittedName>
        <fullName evidence="6">GntR family transcriptional regulator</fullName>
    </submittedName>
</protein>
<dbReference type="Proteomes" id="UP000199139">
    <property type="component" value="Unassembled WGS sequence"/>
</dbReference>
<dbReference type="InterPro" id="IPR036390">
    <property type="entry name" value="WH_DNA-bd_sf"/>
</dbReference>
<keyword evidence="1" id="KW-0805">Transcription regulation</keyword>
<dbReference type="EMBL" id="BJWJ01000008">
    <property type="protein sequence ID" value="GEM04058.1"/>
    <property type="molecule type" value="Genomic_DNA"/>
</dbReference>
<proteinExistence type="predicted"/>
<dbReference type="Proteomes" id="UP000321773">
    <property type="component" value="Unassembled WGS sequence"/>
</dbReference>
<dbReference type="CDD" id="cd07377">
    <property type="entry name" value="WHTH_GntR"/>
    <property type="match status" value="1"/>
</dbReference>
<evidence type="ECO:0000256" key="3">
    <source>
        <dbReference type="ARBA" id="ARBA00023163"/>
    </source>
</evidence>
<dbReference type="PROSITE" id="PS50949">
    <property type="entry name" value="HTH_GNTR"/>
    <property type="match status" value="1"/>
</dbReference>
<reference evidence="5 8" key="2">
    <citation type="submission" date="2019-07" db="EMBL/GenBank/DDBJ databases">
        <title>Whole genome shotgun sequence of Halolactibacillus miurensis NBRC 100873.</title>
        <authorList>
            <person name="Hosoyama A."/>
            <person name="Uohara A."/>
            <person name="Ohji S."/>
            <person name="Ichikawa N."/>
        </authorList>
    </citation>
    <scope>NUCLEOTIDE SEQUENCE [LARGE SCALE GENOMIC DNA]</scope>
    <source>
        <strain evidence="5 8">NBRC 100873</strain>
    </source>
</reference>
<evidence type="ECO:0000256" key="2">
    <source>
        <dbReference type="ARBA" id="ARBA00023125"/>
    </source>
</evidence>
<dbReference type="AlphaFoldDB" id="A0A1I6SJ90"/>
<keyword evidence="8" id="KW-1185">Reference proteome</keyword>
<dbReference type="Pfam" id="PF00392">
    <property type="entry name" value="GntR"/>
    <property type="match status" value="1"/>
</dbReference>
<evidence type="ECO:0000313" key="6">
    <source>
        <dbReference type="EMBL" id="SFS77041.1"/>
    </source>
</evidence>
<dbReference type="PANTHER" id="PTHR38445">
    <property type="entry name" value="HTH-TYPE TRANSCRIPTIONAL REPRESSOR YTRA"/>
    <property type="match status" value="1"/>
</dbReference>
<dbReference type="PANTHER" id="PTHR38445:SF7">
    <property type="entry name" value="GNTR-FAMILY TRANSCRIPTIONAL REGULATOR"/>
    <property type="match status" value="1"/>
</dbReference>
<name>A0A1I6SJ90_9BACI</name>
<keyword evidence="3" id="KW-0804">Transcription</keyword>
<dbReference type="InterPro" id="IPR036388">
    <property type="entry name" value="WH-like_DNA-bd_sf"/>
</dbReference>
<organism evidence="6 7">
    <name type="scientific">Halolactibacillus miurensis</name>
    <dbReference type="NCBI Taxonomy" id="306541"/>
    <lineage>
        <taxon>Bacteria</taxon>
        <taxon>Bacillati</taxon>
        <taxon>Bacillota</taxon>
        <taxon>Bacilli</taxon>
        <taxon>Bacillales</taxon>
        <taxon>Bacillaceae</taxon>
        <taxon>Halolactibacillus</taxon>
    </lineage>
</organism>
<dbReference type="EMBL" id="FPAI01000009">
    <property type="protein sequence ID" value="SFS77041.1"/>
    <property type="molecule type" value="Genomic_DNA"/>
</dbReference>
<evidence type="ECO:0000313" key="8">
    <source>
        <dbReference type="Proteomes" id="UP000321773"/>
    </source>
</evidence>